<dbReference type="PANTHER" id="PTHR44229">
    <property type="entry name" value="15-HYDROXYPROSTAGLANDIN DEHYDROGENASE [NAD(+)]"/>
    <property type="match status" value="1"/>
</dbReference>
<proteinExistence type="inferred from homology"/>
<feature type="compositionally biased region" description="Basic and acidic residues" evidence="4">
    <location>
        <begin position="280"/>
        <end position="292"/>
    </location>
</feature>
<evidence type="ECO:0000313" key="6">
    <source>
        <dbReference type="Proteomes" id="UP001271007"/>
    </source>
</evidence>
<feature type="compositionally biased region" description="Low complexity" evidence="4">
    <location>
        <begin position="293"/>
        <end position="304"/>
    </location>
</feature>
<dbReference type="Gene3D" id="3.40.50.720">
    <property type="entry name" value="NAD(P)-binding Rossmann-like Domain"/>
    <property type="match status" value="1"/>
</dbReference>
<organism evidence="5 6">
    <name type="scientific">Extremus antarcticus</name>
    <dbReference type="NCBI Taxonomy" id="702011"/>
    <lineage>
        <taxon>Eukaryota</taxon>
        <taxon>Fungi</taxon>
        <taxon>Dikarya</taxon>
        <taxon>Ascomycota</taxon>
        <taxon>Pezizomycotina</taxon>
        <taxon>Dothideomycetes</taxon>
        <taxon>Dothideomycetidae</taxon>
        <taxon>Mycosphaerellales</taxon>
        <taxon>Extremaceae</taxon>
        <taxon>Extremus</taxon>
    </lineage>
</organism>
<evidence type="ECO:0000256" key="1">
    <source>
        <dbReference type="ARBA" id="ARBA00006484"/>
    </source>
</evidence>
<dbReference type="InterPro" id="IPR036291">
    <property type="entry name" value="NAD(P)-bd_dom_sf"/>
</dbReference>
<dbReference type="PRINTS" id="PR00081">
    <property type="entry name" value="GDHRDH"/>
</dbReference>
<reference evidence="5" key="1">
    <citation type="submission" date="2023-04" db="EMBL/GenBank/DDBJ databases">
        <title>Black Yeasts Isolated from many extreme environments.</title>
        <authorList>
            <person name="Coleine C."/>
            <person name="Stajich J.E."/>
            <person name="Selbmann L."/>
        </authorList>
    </citation>
    <scope>NUCLEOTIDE SEQUENCE</scope>
    <source>
        <strain evidence="5">CCFEE 5312</strain>
    </source>
</reference>
<protein>
    <submittedName>
        <fullName evidence="5">Uncharacterized protein</fullName>
    </submittedName>
</protein>
<dbReference type="InterPro" id="IPR002347">
    <property type="entry name" value="SDR_fam"/>
</dbReference>
<feature type="region of interest" description="Disordered" evidence="4">
    <location>
        <begin position="249"/>
        <end position="330"/>
    </location>
</feature>
<dbReference type="GO" id="GO:0016616">
    <property type="term" value="F:oxidoreductase activity, acting on the CH-OH group of donors, NAD or NADP as acceptor"/>
    <property type="evidence" value="ECO:0007669"/>
    <property type="project" value="TreeGrafter"/>
</dbReference>
<evidence type="ECO:0000256" key="2">
    <source>
        <dbReference type="ARBA" id="ARBA00023002"/>
    </source>
</evidence>
<sequence>MEVGDLNLKDKVVVVTGGGSGISFCFVKRAVELGAKVLVADLQLTKEAEEYVNGNDSVIFQKTDVTKWNQLEALVTGPKEKFGSTPDVYVAGAGVFEPPFSNYWNDPEQDDHYAMTDINLDHPVKLTRIATRALVSENRKGVIMSIASVGGLAGSYNCPLYIATKHAIVGFTKSMKFLEKYEGIKVVTICPGAVDTPLWDQDKRSRVNFGALESLAPDDVAKAMIELVQEGKYKGGTVLEIMPNEGPKTRVVPEWNIDPPQGGSLTATDPNSTEVPAPFKEAKDIMDRERGTAENAKANGAAPGKAGGHKKKISISQKTPGLWTAEEEDE</sequence>
<comment type="caution">
    <text evidence="5">The sequence shown here is derived from an EMBL/GenBank/DDBJ whole genome shotgun (WGS) entry which is preliminary data.</text>
</comment>
<accession>A0AAJ0D5Z1</accession>
<comment type="similarity">
    <text evidence="1 3">Belongs to the short-chain dehydrogenases/reductases (SDR) family.</text>
</comment>
<dbReference type="PANTHER" id="PTHR44229:SF4">
    <property type="entry name" value="15-HYDROXYPROSTAGLANDIN DEHYDROGENASE [NAD(+)]"/>
    <property type="match status" value="1"/>
</dbReference>
<evidence type="ECO:0000256" key="3">
    <source>
        <dbReference type="RuleBase" id="RU000363"/>
    </source>
</evidence>
<dbReference type="EMBL" id="JAWDJX010000069">
    <property type="protein sequence ID" value="KAK3047058.1"/>
    <property type="molecule type" value="Genomic_DNA"/>
</dbReference>
<dbReference type="GO" id="GO:0005737">
    <property type="term" value="C:cytoplasm"/>
    <property type="evidence" value="ECO:0007669"/>
    <property type="project" value="TreeGrafter"/>
</dbReference>
<dbReference type="PRINTS" id="PR00080">
    <property type="entry name" value="SDRFAMILY"/>
</dbReference>
<keyword evidence="6" id="KW-1185">Reference proteome</keyword>
<evidence type="ECO:0000256" key="4">
    <source>
        <dbReference type="SAM" id="MobiDB-lite"/>
    </source>
</evidence>
<keyword evidence="2" id="KW-0560">Oxidoreductase</keyword>
<feature type="compositionally biased region" description="Polar residues" evidence="4">
    <location>
        <begin position="263"/>
        <end position="274"/>
    </location>
</feature>
<dbReference type="Proteomes" id="UP001271007">
    <property type="component" value="Unassembled WGS sequence"/>
</dbReference>
<evidence type="ECO:0000313" key="5">
    <source>
        <dbReference type="EMBL" id="KAK3047058.1"/>
    </source>
</evidence>
<dbReference type="AlphaFoldDB" id="A0AAJ0D5Z1"/>
<gene>
    <name evidence="5" type="ORF">LTR09_011483</name>
</gene>
<dbReference type="Pfam" id="PF00106">
    <property type="entry name" value="adh_short"/>
    <property type="match status" value="1"/>
</dbReference>
<dbReference type="SUPFAM" id="SSF51735">
    <property type="entry name" value="NAD(P)-binding Rossmann-fold domains"/>
    <property type="match status" value="1"/>
</dbReference>
<name>A0AAJ0D5Z1_9PEZI</name>